<dbReference type="EMBL" id="LAZR01054690">
    <property type="protein sequence ID" value="KKK78002.1"/>
    <property type="molecule type" value="Genomic_DNA"/>
</dbReference>
<name>A0A0F8Y9C6_9ZZZZ</name>
<organism evidence="1">
    <name type="scientific">marine sediment metagenome</name>
    <dbReference type="NCBI Taxonomy" id="412755"/>
    <lineage>
        <taxon>unclassified sequences</taxon>
        <taxon>metagenomes</taxon>
        <taxon>ecological metagenomes</taxon>
    </lineage>
</organism>
<reference evidence="1" key="1">
    <citation type="journal article" date="2015" name="Nature">
        <title>Complex archaea that bridge the gap between prokaryotes and eukaryotes.</title>
        <authorList>
            <person name="Spang A."/>
            <person name="Saw J.H."/>
            <person name="Jorgensen S.L."/>
            <person name="Zaremba-Niedzwiedzka K."/>
            <person name="Martijn J."/>
            <person name="Lind A.E."/>
            <person name="van Eijk R."/>
            <person name="Schleper C."/>
            <person name="Guy L."/>
            <person name="Ettema T.J."/>
        </authorList>
    </citation>
    <scope>NUCLEOTIDE SEQUENCE</scope>
</reference>
<evidence type="ECO:0000313" key="1">
    <source>
        <dbReference type="EMBL" id="KKK78002.1"/>
    </source>
</evidence>
<protein>
    <submittedName>
        <fullName evidence="1">Uncharacterized protein</fullName>
    </submittedName>
</protein>
<comment type="caution">
    <text evidence="1">The sequence shown here is derived from an EMBL/GenBank/DDBJ whole genome shotgun (WGS) entry which is preliminary data.</text>
</comment>
<accession>A0A0F8Y9C6</accession>
<dbReference type="AlphaFoldDB" id="A0A0F8Y9C6"/>
<sequence length="50" mass="5789">MENNSEDLIIIVKGKSRRIGMSELGDLLINHINRVNEVEEEAAELYRRYG</sequence>
<gene>
    <name evidence="1" type="ORF">LCGC14_2847930</name>
</gene>
<proteinExistence type="predicted"/>